<dbReference type="Proteomes" id="UP000837857">
    <property type="component" value="Chromosome 16"/>
</dbReference>
<evidence type="ECO:0000313" key="3">
    <source>
        <dbReference type="Proteomes" id="UP000837857"/>
    </source>
</evidence>
<accession>A0ABN8I1H0</accession>
<feature type="non-terminal residue" evidence="2">
    <location>
        <position position="70"/>
    </location>
</feature>
<evidence type="ECO:0000256" key="1">
    <source>
        <dbReference type="SAM" id="MobiDB-lite"/>
    </source>
</evidence>
<name>A0ABN8I1H0_9NEOP</name>
<dbReference type="EMBL" id="OW152828">
    <property type="protein sequence ID" value="CAH2046159.1"/>
    <property type="molecule type" value="Genomic_DNA"/>
</dbReference>
<reference evidence="2" key="1">
    <citation type="submission" date="2022-03" db="EMBL/GenBank/DDBJ databases">
        <authorList>
            <person name="Martin H S."/>
        </authorList>
    </citation>
    <scope>NUCLEOTIDE SEQUENCE</scope>
</reference>
<proteinExistence type="predicted"/>
<keyword evidence="3" id="KW-1185">Reference proteome</keyword>
<evidence type="ECO:0000313" key="2">
    <source>
        <dbReference type="EMBL" id="CAH2046159.1"/>
    </source>
</evidence>
<protein>
    <submittedName>
        <fullName evidence="2">Uncharacterized protein</fullName>
    </submittedName>
</protein>
<organism evidence="2 3">
    <name type="scientific">Iphiclides podalirius</name>
    <name type="common">scarce swallowtail</name>
    <dbReference type="NCBI Taxonomy" id="110791"/>
    <lineage>
        <taxon>Eukaryota</taxon>
        <taxon>Metazoa</taxon>
        <taxon>Ecdysozoa</taxon>
        <taxon>Arthropoda</taxon>
        <taxon>Hexapoda</taxon>
        <taxon>Insecta</taxon>
        <taxon>Pterygota</taxon>
        <taxon>Neoptera</taxon>
        <taxon>Endopterygota</taxon>
        <taxon>Lepidoptera</taxon>
        <taxon>Glossata</taxon>
        <taxon>Ditrysia</taxon>
        <taxon>Papilionoidea</taxon>
        <taxon>Papilionidae</taxon>
        <taxon>Papilioninae</taxon>
        <taxon>Iphiclides</taxon>
    </lineage>
</organism>
<sequence>MISSEARVTRRLATGNWQLASVMAGVNGIPSETRRNSNDFVARIPHGSPTSNCRSPKCRPSNEDSFSAPN</sequence>
<gene>
    <name evidence="2" type="ORF">IPOD504_LOCUS5395</name>
</gene>
<feature type="region of interest" description="Disordered" evidence="1">
    <location>
        <begin position="40"/>
        <end position="70"/>
    </location>
</feature>